<gene>
    <name evidence="1" type="ORF">FHQ18_11845</name>
</gene>
<dbReference type="RefSeq" id="WP_149267395.1">
    <property type="nucleotide sequence ID" value="NZ_VFJB01000010.1"/>
</dbReference>
<dbReference type="AlphaFoldDB" id="A0A5A8F305"/>
<protein>
    <submittedName>
        <fullName evidence="1">Uncharacterized protein</fullName>
    </submittedName>
</protein>
<dbReference type="EMBL" id="VFJB01000010">
    <property type="protein sequence ID" value="KAA0256815.1"/>
    <property type="molecule type" value="Genomic_DNA"/>
</dbReference>
<proteinExistence type="predicted"/>
<name>A0A5A8F305_9BACT</name>
<accession>A0A5A8F305</accession>
<keyword evidence="2" id="KW-1185">Reference proteome</keyword>
<evidence type="ECO:0000313" key="2">
    <source>
        <dbReference type="Proteomes" id="UP000322876"/>
    </source>
</evidence>
<evidence type="ECO:0000313" key="1">
    <source>
        <dbReference type="EMBL" id="KAA0256815.1"/>
    </source>
</evidence>
<comment type="caution">
    <text evidence="1">The sequence shown here is derived from an EMBL/GenBank/DDBJ whole genome shotgun (WGS) entry which is preliminary data.</text>
</comment>
<sequence length="86" mass="9900">MITDLEKAKRLARTIVSDIVLYNKEKVVDGIKNDNVFEVLEEEIELGKKLFNEKVDTSVISPKIYDKTLIDILIAKYGKDVDSKIW</sequence>
<dbReference type="Proteomes" id="UP000322876">
    <property type="component" value="Unassembled WGS sequence"/>
</dbReference>
<reference evidence="1 2" key="1">
    <citation type="submission" date="2019-06" db="EMBL/GenBank/DDBJ databases">
        <title>Genomic insights into carbon and energy metabolism of Deferribacter autotrophicus revealed new metabolic traits in the phylum Deferribacteres.</title>
        <authorList>
            <person name="Slobodkin A.I."/>
            <person name="Slobodkina G.B."/>
            <person name="Allioux M."/>
            <person name="Alain K."/>
            <person name="Jebbar M."/>
            <person name="Shadrin V."/>
            <person name="Kublanov I.V."/>
            <person name="Toshchakov S.V."/>
            <person name="Bonch-Osmolovskaya E.A."/>
        </authorList>
    </citation>
    <scope>NUCLEOTIDE SEQUENCE [LARGE SCALE GENOMIC DNA]</scope>
    <source>
        <strain evidence="1 2">SL50</strain>
    </source>
</reference>
<dbReference type="OrthoDB" id="5402300at2"/>
<organism evidence="1 2">
    <name type="scientific">Deferribacter autotrophicus</name>
    <dbReference type="NCBI Taxonomy" id="500465"/>
    <lineage>
        <taxon>Bacteria</taxon>
        <taxon>Pseudomonadati</taxon>
        <taxon>Deferribacterota</taxon>
        <taxon>Deferribacteres</taxon>
        <taxon>Deferribacterales</taxon>
        <taxon>Deferribacteraceae</taxon>
        <taxon>Deferribacter</taxon>
    </lineage>
</organism>